<evidence type="ECO:0008006" key="5">
    <source>
        <dbReference type="Google" id="ProtNLM"/>
    </source>
</evidence>
<comment type="caution">
    <text evidence="4">The sequence shown here is derived from an EMBL/GenBank/DDBJ whole genome shotgun (WGS) entry which is preliminary data.</text>
</comment>
<gene>
    <name evidence="4" type="ORF">S01H1_46277</name>
</gene>
<feature type="non-terminal residue" evidence="4">
    <location>
        <position position="264"/>
    </location>
</feature>
<sequence length="264" mass="28191">IPRALVEEALQLAPKKFTLGARRPGWDLEMNAGNCTLSADGEGMFVGDWETGERRESKFDDWLAATRLTDAVDEIGVYWSIVEGGGGNGTPADLVKYWRNIFSNFSKHVQDGTPGAAYSPWLLEVLQVVFGDKETIRQQHPFSFLVCPQSPLIIEQQYTDGYLELLGWDIPVAVMPMPLMGGTAPGSLISTAIIGNCEVLAMLCIVQAGAPGTPFIYAPALAISDPRSGVYAAGSIENGLLGAAATEMARYYGIPVESTGGGTG</sequence>
<proteinExistence type="inferred from homology"/>
<feature type="non-terminal residue" evidence="4">
    <location>
        <position position="1"/>
    </location>
</feature>
<protein>
    <recommendedName>
        <fullName evidence="5">Trimethylamine methyltransferase</fullName>
    </recommendedName>
</protein>
<dbReference type="EMBL" id="BARS01029627">
    <property type="protein sequence ID" value="GAG06651.1"/>
    <property type="molecule type" value="Genomic_DNA"/>
</dbReference>
<evidence type="ECO:0000313" key="4">
    <source>
        <dbReference type="EMBL" id="GAG06651.1"/>
    </source>
</evidence>
<keyword evidence="3" id="KW-0808">Transferase</keyword>
<name>X0W1P0_9ZZZZ</name>
<dbReference type="Pfam" id="PF06253">
    <property type="entry name" value="MTTB"/>
    <property type="match status" value="1"/>
</dbReference>
<evidence type="ECO:0000256" key="3">
    <source>
        <dbReference type="ARBA" id="ARBA00022679"/>
    </source>
</evidence>
<dbReference type="GO" id="GO:0032259">
    <property type="term" value="P:methylation"/>
    <property type="evidence" value="ECO:0007669"/>
    <property type="project" value="UniProtKB-KW"/>
</dbReference>
<dbReference type="GO" id="GO:0015948">
    <property type="term" value="P:methanogenesis"/>
    <property type="evidence" value="ECO:0007669"/>
    <property type="project" value="InterPro"/>
</dbReference>
<organism evidence="4">
    <name type="scientific">marine sediment metagenome</name>
    <dbReference type="NCBI Taxonomy" id="412755"/>
    <lineage>
        <taxon>unclassified sequences</taxon>
        <taxon>metagenomes</taxon>
        <taxon>ecological metagenomes</taxon>
    </lineage>
</organism>
<dbReference type="Gene3D" id="3.20.20.480">
    <property type="entry name" value="Trimethylamine methyltransferase-like"/>
    <property type="match status" value="1"/>
</dbReference>
<evidence type="ECO:0000256" key="2">
    <source>
        <dbReference type="ARBA" id="ARBA00022603"/>
    </source>
</evidence>
<dbReference type="AlphaFoldDB" id="X0W1P0"/>
<accession>X0W1P0</accession>
<dbReference type="InterPro" id="IPR010426">
    <property type="entry name" value="MTTB_MeTrfase"/>
</dbReference>
<comment type="similarity">
    <text evidence="1">Belongs to the trimethylamine methyltransferase family.</text>
</comment>
<evidence type="ECO:0000256" key="1">
    <source>
        <dbReference type="ARBA" id="ARBA00007137"/>
    </source>
</evidence>
<dbReference type="GO" id="GO:0008168">
    <property type="term" value="F:methyltransferase activity"/>
    <property type="evidence" value="ECO:0007669"/>
    <property type="project" value="UniProtKB-KW"/>
</dbReference>
<reference evidence="4" key="1">
    <citation type="journal article" date="2014" name="Front. Microbiol.">
        <title>High frequency of phylogenetically diverse reductive dehalogenase-homologous genes in deep subseafloor sedimentary metagenomes.</title>
        <authorList>
            <person name="Kawai M."/>
            <person name="Futagami T."/>
            <person name="Toyoda A."/>
            <person name="Takaki Y."/>
            <person name="Nishi S."/>
            <person name="Hori S."/>
            <person name="Arai W."/>
            <person name="Tsubouchi T."/>
            <person name="Morono Y."/>
            <person name="Uchiyama I."/>
            <person name="Ito T."/>
            <person name="Fujiyama A."/>
            <person name="Inagaki F."/>
            <person name="Takami H."/>
        </authorList>
    </citation>
    <scope>NUCLEOTIDE SEQUENCE</scope>
    <source>
        <strain evidence="4">Expedition CK06-06</strain>
    </source>
</reference>
<keyword evidence="2" id="KW-0489">Methyltransferase</keyword>
<dbReference type="InterPro" id="IPR038601">
    <property type="entry name" value="MttB-like_sf"/>
</dbReference>